<organism evidence="1 2">
    <name type="scientific">Trametes sanguinea</name>
    <dbReference type="NCBI Taxonomy" id="158606"/>
    <lineage>
        <taxon>Eukaryota</taxon>
        <taxon>Fungi</taxon>
        <taxon>Dikarya</taxon>
        <taxon>Basidiomycota</taxon>
        <taxon>Agaricomycotina</taxon>
        <taxon>Agaricomycetes</taxon>
        <taxon>Polyporales</taxon>
        <taxon>Polyporaceae</taxon>
        <taxon>Trametes</taxon>
    </lineage>
</organism>
<gene>
    <name evidence="1" type="ORF">NUW54_g7403</name>
</gene>
<dbReference type="EMBL" id="JANSHE010002117">
    <property type="protein sequence ID" value="KAJ2995346.1"/>
    <property type="molecule type" value="Genomic_DNA"/>
</dbReference>
<dbReference type="Proteomes" id="UP001144978">
    <property type="component" value="Unassembled WGS sequence"/>
</dbReference>
<reference evidence="1" key="1">
    <citation type="submission" date="2022-08" db="EMBL/GenBank/DDBJ databases">
        <title>Genome Sequence of Pycnoporus sanguineus.</title>
        <authorList>
            <person name="Buettner E."/>
        </authorList>
    </citation>
    <scope>NUCLEOTIDE SEQUENCE</scope>
    <source>
        <strain evidence="1">CG-C14</strain>
    </source>
</reference>
<protein>
    <submittedName>
        <fullName evidence="1">Uncharacterized protein</fullName>
    </submittedName>
</protein>
<accession>A0ACC1PP64</accession>
<name>A0ACC1PP64_9APHY</name>
<proteinExistence type="predicted"/>
<sequence length="92" mass="10329">MRPAETDGLRAWRKEARTFAIVEDGERTSVHGERDLSWNFGLRVQQPPKPNTYKPEVECKRPFSYSATHATASVLPSSSPSLLAVQCINLDK</sequence>
<comment type="caution">
    <text evidence="1">The sequence shown here is derived from an EMBL/GenBank/DDBJ whole genome shotgun (WGS) entry which is preliminary data.</text>
</comment>
<evidence type="ECO:0000313" key="1">
    <source>
        <dbReference type="EMBL" id="KAJ2995346.1"/>
    </source>
</evidence>
<keyword evidence="2" id="KW-1185">Reference proteome</keyword>
<evidence type="ECO:0000313" key="2">
    <source>
        <dbReference type="Proteomes" id="UP001144978"/>
    </source>
</evidence>